<dbReference type="InterPro" id="IPR005320">
    <property type="entry name" value="Peptidase_S51"/>
</dbReference>
<sequence>MSLLRPLCRARASVRAASAILCLCLAGLSGTALAQIAAESENNNSESAADGPVGSGTRVAGSLSSSSDIDWFYFDLAAASTISVRLNHDAGDDFDWALYKSTGGAVASGKSSAIPETGSYAATTTGRYTLKITAWRGSGWYDLDLTIAASGGGGGGGTRPAKPANLQNWLTGNAADSGRNPVNGPAVLLMGGGVENDEAFSQRAFPVANGGDVVILRTAGSNGYNDYLYTLTSGALKPDSVETLLLDTRDKANSDYADWVIRNAELIFIAGGDQSSYINAWKDTRSEDAIRAAYARGAVIGGTSAGLAVQGEFVYDPDGVTAATGAEAIANPYRGSMLFSSGFLDLPLMNDIVTDSHFGQRDRMGRLFAFMARLRQDNATARIIGIGIDESTSLFVDRTGRAIADGAGAAYVVEERSDTQRTQVLSGAPLIYRNLQRTKLVAGQTFDFVSGAHTGSALLLSVDGRNATTPFAPANPY</sequence>
<protein>
    <recommendedName>
        <fullName evidence="6">Peptidase C-terminal archaeal/bacterial domain-containing protein</fullName>
    </recommendedName>
</protein>
<keyword evidence="3" id="KW-0378">Hydrolase</keyword>
<dbReference type="SUPFAM" id="SSF89260">
    <property type="entry name" value="Collagen-binding domain"/>
    <property type="match status" value="1"/>
</dbReference>
<feature type="chain" id="PRO_5045393077" description="Peptidase C-terminal archaeal/bacterial domain-containing protein" evidence="5">
    <location>
        <begin position="35"/>
        <end position="477"/>
    </location>
</feature>
<feature type="domain" description="Peptidase C-terminal archaeal/bacterial" evidence="6">
    <location>
        <begin position="68"/>
        <end position="133"/>
    </location>
</feature>
<name>A0ABP9B309_9GAMM</name>
<accession>A0ABP9B309</accession>
<keyword evidence="8" id="KW-1185">Reference proteome</keyword>
<comment type="similarity">
    <text evidence="1">Belongs to the peptidase S51 family.</text>
</comment>
<dbReference type="Proteomes" id="UP001499959">
    <property type="component" value="Unassembled WGS sequence"/>
</dbReference>
<dbReference type="SUPFAM" id="SSF52317">
    <property type="entry name" value="Class I glutamine amidotransferase-like"/>
    <property type="match status" value="1"/>
</dbReference>
<dbReference type="Gene3D" id="3.40.50.880">
    <property type="match status" value="1"/>
</dbReference>
<dbReference type="Pfam" id="PF04151">
    <property type="entry name" value="PPC"/>
    <property type="match status" value="1"/>
</dbReference>
<evidence type="ECO:0000256" key="3">
    <source>
        <dbReference type="ARBA" id="ARBA00022801"/>
    </source>
</evidence>
<evidence type="ECO:0000256" key="4">
    <source>
        <dbReference type="ARBA" id="ARBA00022825"/>
    </source>
</evidence>
<dbReference type="PANTHER" id="PTHR36175">
    <property type="entry name" value="CYANOPHYCINASE"/>
    <property type="match status" value="1"/>
</dbReference>
<organism evidence="7 8">
    <name type="scientific">Lysobacter hankyongensis</name>
    <dbReference type="NCBI Taxonomy" id="1176535"/>
    <lineage>
        <taxon>Bacteria</taxon>
        <taxon>Pseudomonadati</taxon>
        <taxon>Pseudomonadota</taxon>
        <taxon>Gammaproteobacteria</taxon>
        <taxon>Lysobacterales</taxon>
        <taxon>Lysobacteraceae</taxon>
        <taxon>Lysobacter</taxon>
    </lineage>
</organism>
<comment type="caution">
    <text evidence="7">The sequence shown here is derived from an EMBL/GenBank/DDBJ whole genome shotgun (WGS) entry which is preliminary data.</text>
</comment>
<evidence type="ECO:0000313" key="8">
    <source>
        <dbReference type="Proteomes" id="UP001499959"/>
    </source>
</evidence>
<dbReference type="InterPro" id="IPR029062">
    <property type="entry name" value="Class_I_gatase-like"/>
</dbReference>
<dbReference type="InterPro" id="IPR007280">
    <property type="entry name" value="Peptidase_C_arc/bac"/>
</dbReference>
<feature type="signal peptide" evidence="5">
    <location>
        <begin position="1"/>
        <end position="34"/>
    </location>
</feature>
<proteinExistence type="inferred from homology"/>
<dbReference type="CDD" id="cd03145">
    <property type="entry name" value="GAT1_cyanophycinase"/>
    <property type="match status" value="1"/>
</dbReference>
<keyword evidence="4" id="KW-0720">Serine protease</keyword>
<evidence type="ECO:0000256" key="5">
    <source>
        <dbReference type="SAM" id="SignalP"/>
    </source>
</evidence>
<evidence type="ECO:0000256" key="2">
    <source>
        <dbReference type="ARBA" id="ARBA00022670"/>
    </source>
</evidence>
<reference evidence="8" key="1">
    <citation type="journal article" date="2019" name="Int. J. Syst. Evol. Microbiol.">
        <title>The Global Catalogue of Microorganisms (GCM) 10K type strain sequencing project: providing services to taxonomists for standard genome sequencing and annotation.</title>
        <authorList>
            <consortium name="The Broad Institute Genomics Platform"/>
            <consortium name="The Broad Institute Genome Sequencing Center for Infectious Disease"/>
            <person name="Wu L."/>
            <person name="Ma J."/>
        </authorList>
    </citation>
    <scope>NUCLEOTIDE SEQUENCE [LARGE SCALE GENOMIC DNA]</scope>
    <source>
        <strain evidence="8">JCM 18204</strain>
    </source>
</reference>
<dbReference type="EMBL" id="BAABJE010000005">
    <property type="protein sequence ID" value="GAA4789676.1"/>
    <property type="molecule type" value="Genomic_DNA"/>
</dbReference>
<dbReference type="Pfam" id="PF03575">
    <property type="entry name" value="Peptidase_S51"/>
    <property type="match status" value="1"/>
</dbReference>
<gene>
    <name evidence="7" type="ORF">GCM10023307_13650</name>
</gene>
<keyword evidence="2" id="KW-0645">Protease</keyword>
<dbReference type="Gene3D" id="2.60.120.380">
    <property type="match status" value="1"/>
</dbReference>
<dbReference type="PANTHER" id="PTHR36175:SF1">
    <property type="entry name" value="CYANOPHYCINASE"/>
    <property type="match status" value="1"/>
</dbReference>
<evidence type="ECO:0000259" key="6">
    <source>
        <dbReference type="Pfam" id="PF04151"/>
    </source>
</evidence>
<keyword evidence="5" id="KW-0732">Signal</keyword>
<dbReference type="RefSeq" id="WP_345302566.1">
    <property type="nucleotide sequence ID" value="NZ_BAABJE010000005.1"/>
</dbReference>
<evidence type="ECO:0000313" key="7">
    <source>
        <dbReference type="EMBL" id="GAA4789676.1"/>
    </source>
</evidence>
<evidence type="ECO:0000256" key="1">
    <source>
        <dbReference type="ARBA" id="ARBA00006534"/>
    </source>
</evidence>